<dbReference type="CDD" id="cd16449">
    <property type="entry name" value="RING-HC"/>
    <property type="match status" value="1"/>
</dbReference>
<dbReference type="InterPro" id="IPR039577">
    <property type="entry name" value="Rad18"/>
</dbReference>
<evidence type="ECO:0000313" key="6">
    <source>
        <dbReference type="Proteomes" id="UP000322225"/>
    </source>
</evidence>
<dbReference type="Proteomes" id="UP000322225">
    <property type="component" value="Chromosome 9"/>
</dbReference>
<sequence>MPPTPTKPPHKAARHKTNPYARPTPTSTTGQLTQGVLPPTLGTISKKEKKEKKEKLKQEVTEPIVQVDEPMNGTQISTQASDGDITSSQNEKRRLKKKRRKDKRSKSLGGEVGSQPSPALEPALASQEEDKVLLPQNPTTPDGKENEVFQRLMSIRAPSPPSLTATPLKKDSTTNVVQAEKVTPLPALAANNKASPSKADKEKQHLRAIKAQKELARAREEAKKREEVRLQLEKAHEEVTKAKEEAQRVKEEAEKKEEEMKKRLAELEEAVKEGKKEHDTQQTIITEHEKTRRDLIEAVICPVCFEIFNDPHILSCGHVACKGCLQSWFRTPSAYVHEPLEEITNDTDLSHRSKECHACRARVLRRPARVFLIRTIIEPLGLKANFPSGSQDQVDPWNNIFPIEQETYRLYDEQDSIWRCPSCTAEIVGGICEGCSLEFSDVEDDDAEDWSEDDEVGSVLEGLGLGDGGEGLELAGGNSDDTDSDSHGPERTGRANTSGRRTRDGSANDVDGAVGGNRQRHVARGTEAVLNAFLFDDEASDDGEEGSEDHERSLSQIGSEESYEDSFIDDGSVHEEDDGMDVPMGSGSEDEGQGSDENAEDELQVDERESRSHRHRGGLPPRVRRQVSEEEDSPVVVRRLSRRTRQVPDSDSE</sequence>
<protein>
    <submittedName>
        <fullName evidence="5">Uncharacterized protein</fullName>
    </submittedName>
</protein>
<evidence type="ECO:0000256" key="3">
    <source>
        <dbReference type="ARBA" id="ARBA00022833"/>
    </source>
</evidence>
<reference evidence="5" key="1">
    <citation type="submission" date="2017-08" db="EMBL/GenBank/DDBJ databases">
        <authorList>
            <person name="Cuomo C."/>
            <person name="Billmyre B."/>
            <person name="Heitman J."/>
        </authorList>
    </citation>
    <scope>NUCLEOTIDE SEQUENCE</scope>
    <source>
        <strain evidence="5">CBS 12478</strain>
    </source>
</reference>
<feature type="compositionally biased region" description="Acidic residues" evidence="4">
    <location>
        <begin position="539"/>
        <end position="548"/>
    </location>
</feature>
<dbReference type="InterPro" id="IPR013083">
    <property type="entry name" value="Znf_RING/FYVE/PHD"/>
</dbReference>
<dbReference type="GeneID" id="43592632"/>
<dbReference type="RefSeq" id="XP_031857256.1">
    <property type="nucleotide sequence ID" value="XM_032008460.1"/>
</dbReference>
<keyword evidence="6" id="KW-1185">Reference proteome</keyword>
<dbReference type="Gene3D" id="3.30.40.10">
    <property type="entry name" value="Zinc/RING finger domain, C3HC4 (zinc finger)"/>
    <property type="match status" value="1"/>
</dbReference>
<name>A0A5M6BNA1_9TREE</name>
<feature type="region of interest" description="Disordered" evidence="4">
    <location>
        <begin position="1"/>
        <end position="205"/>
    </location>
</feature>
<feature type="compositionally biased region" description="Basic residues" evidence="4">
    <location>
        <begin position="611"/>
        <end position="625"/>
    </location>
</feature>
<feature type="region of interest" description="Disordered" evidence="4">
    <location>
        <begin position="443"/>
        <end position="523"/>
    </location>
</feature>
<dbReference type="EMBL" id="CP144059">
    <property type="protein sequence ID" value="WWD20856.1"/>
    <property type="molecule type" value="Genomic_DNA"/>
</dbReference>
<reference evidence="5" key="2">
    <citation type="submission" date="2024-01" db="EMBL/GenBank/DDBJ databases">
        <title>Comparative genomics of Cryptococcus and Kwoniella reveals pathogenesis evolution and contrasting modes of karyotype evolution via chromosome fusion or intercentromeric recombination.</title>
        <authorList>
            <person name="Coelho M.A."/>
            <person name="David-Palma M."/>
            <person name="Shea T."/>
            <person name="Bowers K."/>
            <person name="McGinley-Smith S."/>
            <person name="Mohammad A.W."/>
            <person name="Gnirke A."/>
            <person name="Yurkov A.M."/>
            <person name="Nowrousian M."/>
            <person name="Sun S."/>
            <person name="Cuomo C.A."/>
            <person name="Heitman J."/>
        </authorList>
    </citation>
    <scope>NUCLEOTIDE SEQUENCE</scope>
    <source>
        <strain evidence="5">CBS 12478</strain>
    </source>
</reference>
<feature type="compositionally biased region" description="Acidic residues" evidence="4">
    <location>
        <begin position="588"/>
        <end position="604"/>
    </location>
</feature>
<dbReference type="AlphaFoldDB" id="A0A5M6BNA1"/>
<dbReference type="OrthoDB" id="6105938at2759"/>
<keyword evidence="2" id="KW-0863">Zinc-finger</keyword>
<gene>
    <name evidence="5" type="ORF">CI109_105333</name>
</gene>
<proteinExistence type="predicted"/>
<accession>A0A5M6BNA1</accession>
<dbReference type="GO" id="GO:0008270">
    <property type="term" value="F:zinc ion binding"/>
    <property type="evidence" value="ECO:0007669"/>
    <property type="project" value="UniProtKB-KW"/>
</dbReference>
<keyword evidence="3" id="KW-0862">Zinc</keyword>
<dbReference type="InterPro" id="IPR027370">
    <property type="entry name" value="Znf-RING_euk"/>
</dbReference>
<dbReference type="SMART" id="SM00184">
    <property type="entry name" value="RING"/>
    <property type="match status" value="1"/>
</dbReference>
<feature type="compositionally biased region" description="Polar residues" evidence="4">
    <location>
        <begin position="24"/>
        <end position="34"/>
    </location>
</feature>
<evidence type="ECO:0000313" key="5">
    <source>
        <dbReference type="EMBL" id="WWD20856.1"/>
    </source>
</evidence>
<feature type="compositionally biased region" description="Polar residues" evidence="4">
    <location>
        <begin position="72"/>
        <end position="89"/>
    </location>
</feature>
<feature type="compositionally biased region" description="Acidic residues" evidence="4">
    <location>
        <begin position="443"/>
        <end position="456"/>
    </location>
</feature>
<evidence type="ECO:0000256" key="2">
    <source>
        <dbReference type="ARBA" id="ARBA00022771"/>
    </source>
</evidence>
<dbReference type="GO" id="GO:0006301">
    <property type="term" value="P:DNA damage tolerance"/>
    <property type="evidence" value="ECO:0007669"/>
    <property type="project" value="InterPro"/>
</dbReference>
<dbReference type="GO" id="GO:0003697">
    <property type="term" value="F:single-stranded DNA binding"/>
    <property type="evidence" value="ECO:0007669"/>
    <property type="project" value="InterPro"/>
</dbReference>
<dbReference type="GO" id="GO:0061630">
    <property type="term" value="F:ubiquitin protein ligase activity"/>
    <property type="evidence" value="ECO:0007669"/>
    <property type="project" value="InterPro"/>
</dbReference>
<dbReference type="InterPro" id="IPR001841">
    <property type="entry name" value="Znf_RING"/>
</dbReference>
<dbReference type="Pfam" id="PF13445">
    <property type="entry name" value="zf-RING_UBOX"/>
    <property type="match status" value="1"/>
</dbReference>
<evidence type="ECO:0000256" key="4">
    <source>
        <dbReference type="SAM" id="MobiDB-lite"/>
    </source>
</evidence>
<feature type="compositionally biased region" description="Basic residues" evidence="4">
    <location>
        <begin position="8"/>
        <end position="17"/>
    </location>
</feature>
<dbReference type="GO" id="GO:0006513">
    <property type="term" value="P:protein monoubiquitination"/>
    <property type="evidence" value="ECO:0007669"/>
    <property type="project" value="InterPro"/>
</dbReference>
<feature type="compositionally biased region" description="Basic residues" evidence="4">
    <location>
        <begin position="93"/>
        <end position="106"/>
    </location>
</feature>
<dbReference type="PROSITE" id="PS50089">
    <property type="entry name" value="ZF_RING_2"/>
    <property type="match status" value="1"/>
</dbReference>
<organism evidence="5 6">
    <name type="scientific">Kwoniella shandongensis</name>
    <dbReference type="NCBI Taxonomy" id="1734106"/>
    <lineage>
        <taxon>Eukaryota</taxon>
        <taxon>Fungi</taxon>
        <taxon>Dikarya</taxon>
        <taxon>Basidiomycota</taxon>
        <taxon>Agaricomycotina</taxon>
        <taxon>Tremellomycetes</taxon>
        <taxon>Tremellales</taxon>
        <taxon>Cryptococcaceae</taxon>
        <taxon>Kwoniella</taxon>
    </lineage>
</organism>
<feature type="compositionally biased region" description="Basic and acidic residues" evidence="4">
    <location>
        <begin position="45"/>
        <end position="60"/>
    </location>
</feature>
<dbReference type="SUPFAM" id="SSF57850">
    <property type="entry name" value="RING/U-box"/>
    <property type="match status" value="1"/>
</dbReference>
<keyword evidence="1" id="KW-0479">Metal-binding</keyword>
<evidence type="ECO:0000256" key="1">
    <source>
        <dbReference type="ARBA" id="ARBA00022723"/>
    </source>
</evidence>
<feature type="compositionally biased region" description="Basic and acidic residues" evidence="4">
    <location>
        <begin position="484"/>
        <end position="493"/>
    </location>
</feature>
<dbReference type="KEGG" id="ksn:43592632"/>
<dbReference type="PANTHER" id="PTHR14134">
    <property type="entry name" value="E3 UBIQUITIN-PROTEIN LIGASE RAD18"/>
    <property type="match status" value="1"/>
</dbReference>
<feature type="region of interest" description="Disordered" evidence="4">
    <location>
        <begin position="539"/>
        <end position="653"/>
    </location>
</feature>